<accession>A0A9Q5I2T8</accession>
<reference evidence="2" key="1">
    <citation type="submission" date="2016-06" db="EMBL/GenBank/DDBJ databases">
        <title>Draft Genome sequence of the fungus Inonotus baumii.</title>
        <authorList>
            <person name="Zhu H."/>
            <person name="Lin W."/>
        </authorList>
    </citation>
    <scope>NUCLEOTIDE SEQUENCE</scope>
    <source>
        <strain evidence="2">821</strain>
    </source>
</reference>
<organism evidence="2 3">
    <name type="scientific">Sanghuangporus baumii</name>
    <name type="common">Phellinus baumii</name>
    <dbReference type="NCBI Taxonomy" id="108892"/>
    <lineage>
        <taxon>Eukaryota</taxon>
        <taxon>Fungi</taxon>
        <taxon>Dikarya</taxon>
        <taxon>Basidiomycota</taxon>
        <taxon>Agaricomycotina</taxon>
        <taxon>Agaricomycetes</taxon>
        <taxon>Hymenochaetales</taxon>
        <taxon>Hymenochaetaceae</taxon>
        <taxon>Sanghuangporus</taxon>
    </lineage>
</organism>
<dbReference type="Proteomes" id="UP000757232">
    <property type="component" value="Unassembled WGS sequence"/>
</dbReference>
<protein>
    <submittedName>
        <fullName evidence="2">Uncharacterized protein</fullName>
    </submittedName>
</protein>
<comment type="caution">
    <text evidence="2">The sequence shown here is derived from an EMBL/GenBank/DDBJ whole genome shotgun (WGS) entry which is preliminary data.</text>
</comment>
<evidence type="ECO:0000313" key="2">
    <source>
        <dbReference type="EMBL" id="OCB90653.1"/>
    </source>
</evidence>
<evidence type="ECO:0000313" key="3">
    <source>
        <dbReference type="Proteomes" id="UP000757232"/>
    </source>
</evidence>
<evidence type="ECO:0000256" key="1">
    <source>
        <dbReference type="SAM" id="MobiDB-lite"/>
    </source>
</evidence>
<sequence length="124" mass="14040">MSFTPANPYSPSPPRNTNGHRFVFHASEVDYEERLYVAGDPDVSRDARSQEVFAAFSHQMQSMPGLHLPKIPRLTPGEILYWHHFTRSGDMMGGVRDDARARASRGYRFDPVNGGRSSRIMACR</sequence>
<dbReference type="AlphaFoldDB" id="A0A9Q5I2T8"/>
<proteinExistence type="predicted"/>
<dbReference type="EMBL" id="LNZH02000122">
    <property type="protein sequence ID" value="OCB90653.1"/>
    <property type="molecule type" value="Genomic_DNA"/>
</dbReference>
<dbReference type="OrthoDB" id="2526683at2759"/>
<feature type="region of interest" description="Disordered" evidence="1">
    <location>
        <begin position="1"/>
        <end position="20"/>
    </location>
</feature>
<keyword evidence="3" id="KW-1185">Reference proteome</keyword>
<gene>
    <name evidence="2" type="ORF">A7U60_g2088</name>
</gene>
<name>A0A9Q5I2T8_SANBA</name>